<dbReference type="RefSeq" id="WP_173501784.1">
    <property type="nucleotide sequence ID" value="NZ_JABSOD010000013.1"/>
</dbReference>
<dbReference type="Proteomes" id="UP000523161">
    <property type="component" value="Unassembled WGS sequence"/>
</dbReference>
<sequence length="392" mass="44560">MLQQQFEQLSTVLQHYRQYWQLLPFSCASLPWPNEALQQCLLALDEQQIKQLELSSTLQQQYFSAFFPELFTLPDVATLPDSKAVAALPFWLENGIGGRKLQQIDALCRQWPGSGLPVLEWCAGKGHLGRILAHRFAVPVTSVEWQQKLCDDGAELAKKYNVAQQFVCADVLAAPLSAILQAEQHIVALHACGQLHITMLQQAVQAGCRQLQLVPCCYHLIPQSRYQPLSAPGAAHDLLLTKDDLKLVVQGQVTAGERIEKLRNTEVLWRLAYDELRAELSAQRHYRPLASVAKHWFSGDFADFAHWAAAQHELTLPVQPDFAHYLQLAEQRALLVQRIELVRHLFRRPLELWLALDKALYLQQHGYQVGIHTLCDYKITPRNLLLRALKPL</sequence>
<dbReference type="EMBL" id="JABSOD010000013">
    <property type="protein sequence ID" value="NRQ43529.1"/>
    <property type="molecule type" value="Genomic_DNA"/>
</dbReference>
<name>A0A7Y5EII6_9GAMM</name>
<dbReference type="AlphaFoldDB" id="A0A7Y5EII6"/>
<comment type="caution">
    <text evidence="2">The sequence shown here is derived from an EMBL/GenBank/DDBJ whole genome shotgun (WGS) entry which is preliminary data.</text>
</comment>
<evidence type="ECO:0000313" key="3">
    <source>
        <dbReference type="Proteomes" id="UP000523161"/>
    </source>
</evidence>
<reference evidence="2 3" key="1">
    <citation type="submission" date="2020-06" db="EMBL/GenBank/DDBJ databases">
        <title>Rheinheimera sp. nov., a marine bacterium isolated from coastal.</title>
        <authorList>
            <person name="Yu Q."/>
            <person name="Qi Y."/>
            <person name="Pu J."/>
        </authorList>
    </citation>
    <scope>NUCLEOTIDE SEQUENCE [LARGE SCALE GENOMIC DNA]</scope>
    <source>
        <strain evidence="2 3">YQF-2</strain>
    </source>
</reference>
<gene>
    <name evidence="2" type="ORF">HRH59_13325</name>
</gene>
<dbReference type="Gene3D" id="3.40.50.150">
    <property type="entry name" value="Vaccinia Virus protein VP39"/>
    <property type="match status" value="1"/>
</dbReference>
<dbReference type="SUPFAM" id="SSF53335">
    <property type="entry name" value="S-adenosyl-L-methionine-dependent methyltransferases"/>
    <property type="match status" value="1"/>
</dbReference>
<evidence type="ECO:0000259" key="1">
    <source>
        <dbReference type="Pfam" id="PF13679"/>
    </source>
</evidence>
<keyword evidence="2" id="KW-0808">Transferase</keyword>
<protein>
    <submittedName>
        <fullName evidence="2">Methyltransferase</fullName>
    </submittedName>
</protein>
<dbReference type="InterPro" id="IPR029063">
    <property type="entry name" value="SAM-dependent_MTases_sf"/>
</dbReference>
<dbReference type="PANTHER" id="PTHR13369">
    <property type="match status" value="1"/>
</dbReference>
<dbReference type="PANTHER" id="PTHR13369:SF0">
    <property type="entry name" value="GLUTATHIONE S-TRANSFERASE C-TERMINAL DOMAIN-CONTAINING PROTEIN"/>
    <property type="match status" value="1"/>
</dbReference>
<feature type="domain" description="Methyltransferase" evidence="1">
    <location>
        <begin position="104"/>
        <end position="221"/>
    </location>
</feature>
<keyword evidence="3" id="KW-1185">Reference proteome</keyword>
<dbReference type="GO" id="GO:0032259">
    <property type="term" value="P:methylation"/>
    <property type="evidence" value="ECO:0007669"/>
    <property type="project" value="UniProtKB-KW"/>
</dbReference>
<evidence type="ECO:0000313" key="2">
    <source>
        <dbReference type="EMBL" id="NRQ43529.1"/>
    </source>
</evidence>
<accession>A0A7Y5EII6</accession>
<dbReference type="GO" id="GO:0008168">
    <property type="term" value="F:methyltransferase activity"/>
    <property type="evidence" value="ECO:0007669"/>
    <property type="project" value="UniProtKB-KW"/>
</dbReference>
<proteinExistence type="predicted"/>
<dbReference type="InterPro" id="IPR025714">
    <property type="entry name" value="Methyltranfer_dom"/>
</dbReference>
<dbReference type="Pfam" id="PF13679">
    <property type="entry name" value="Methyltransf_32"/>
    <property type="match status" value="1"/>
</dbReference>
<keyword evidence="2" id="KW-0489">Methyltransferase</keyword>
<organism evidence="2 3">
    <name type="scientific">Rheinheimera lutimaris</name>
    <dbReference type="NCBI Taxonomy" id="2740584"/>
    <lineage>
        <taxon>Bacteria</taxon>
        <taxon>Pseudomonadati</taxon>
        <taxon>Pseudomonadota</taxon>
        <taxon>Gammaproteobacteria</taxon>
        <taxon>Chromatiales</taxon>
        <taxon>Chromatiaceae</taxon>
        <taxon>Rheinheimera</taxon>
    </lineage>
</organism>